<protein>
    <submittedName>
        <fullName evidence="1">Uncharacterized protein</fullName>
    </submittedName>
</protein>
<evidence type="ECO:0000313" key="2">
    <source>
        <dbReference type="Proteomes" id="UP000805193"/>
    </source>
</evidence>
<gene>
    <name evidence="1" type="ORF">HPB47_010095</name>
</gene>
<comment type="caution">
    <text evidence="1">The sequence shown here is derived from an EMBL/GenBank/DDBJ whole genome shotgun (WGS) entry which is preliminary data.</text>
</comment>
<name>A0AC60P092_IXOPE</name>
<organism evidence="1 2">
    <name type="scientific">Ixodes persulcatus</name>
    <name type="common">Taiga tick</name>
    <dbReference type="NCBI Taxonomy" id="34615"/>
    <lineage>
        <taxon>Eukaryota</taxon>
        <taxon>Metazoa</taxon>
        <taxon>Ecdysozoa</taxon>
        <taxon>Arthropoda</taxon>
        <taxon>Chelicerata</taxon>
        <taxon>Arachnida</taxon>
        <taxon>Acari</taxon>
        <taxon>Parasitiformes</taxon>
        <taxon>Ixodida</taxon>
        <taxon>Ixodoidea</taxon>
        <taxon>Ixodidae</taxon>
        <taxon>Ixodinae</taxon>
        <taxon>Ixodes</taxon>
    </lineage>
</organism>
<sequence>MPRLRRRFVSSNICVLVNDGGAEEYRQCHPSHTDFVASADYARGRFAPITGGTQGPCTALGVKGHPGLSRDLGSRPQGPGSPSSFLQPLVVARRLPLHPRTGRQEPRLPPLLESTGCRATERALCSEDMLQALCNALGACATSRGSAFHGPVTSWEVLHGGNDILSSTSFTIWDQVHEGSHCKHMKGGHCDLEVKLVHLSLRSPEWMPIGTDDLMKMKRPWI</sequence>
<reference evidence="1 2" key="1">
    <citation type="journal article" date="2020" name="Cell">
        <title>Large-Scale Comparative Analyses of Tick Genomes Elucidate Their Genetic Diversity and Vector Capacities.</title>
        <authorList>
            <consortium name="Tick Genome and Microbiome Consortium (TIGMIC)"/>
            <person name="Jia N."/>
            <person name="Wang J."/>
            <person name="Shi W."/>
            <person name="Du L."/>
            <person name="Sun Y."/>
            <person name="Zhan W."/>
            <person name="Jiang J.F."/>
            <person name="Wang Q."/>
            <person name="Zhang B."/>
            <person name="Ji P."/>
            <person name="Bell-Sakyi L."/>
            <person name="Cui X.M."/>
            <person name="Yuan T.T."/>
            <person name="Jiang B.G."/>
            <person name="Yang W.F."/>
            <person name="Lam T.T."/>
            <person name="Chang Q.C."/>
            <person name="Ding S.J."/>
            <person name="Wang X.J."/>
            <person name="Zhu J.G."/>
            <person name="Ruan X.D."/>
            <person name="Zhao L."/>
            <person name="Wei J.T."/>
            <person name="Ye R.Z."/>
            <person name="Que T.C."/>
            <person name="Du C.H."/>
            <person name="Zhou Y.H."/>
            <person name="Cheng J.X."/>
            <person name="Dai P.F."/>
            <person name="Guo W.B."/>
            <person name="Han X.H."/>
            <person name="Huang E.J."/>
            <person name="Li L.F."/>
            <person name="Wei W."/>
            <person name="Gao Y.C."/>
            <person name="Liu J.Z."/>
            <person name="Shao H.Z."/>
            <person name="Wang X."/>
            <person name="Wang C.C."/>
            <person name="Yang T.C."/>
            <person name="Huo Q.B."/>
            <person name="Li W."/>
            <person name="Chen H.Y."/>
            <person name="Chen S.E."/>
            <person name="Zhou L.G."/>
            <person name="Ni X.B."/>
            <person name="Tian J.H."/>
            <person name="Sheng Y."/>
            <person name="Liu T."/>
            <person name="Pan Y.S."/>
            <person name="Xia L.Y."/>
            <person name="Li J."/>
            <person name="Zhao F."/>
            <person name="Cao W.C."/>
        </authorList>
    </citation>
    <scope>NUCLEOTIDE SEQUENCE [LARGE SCALE GENOMIC DNA]</scope>
    <source>
        <strain evidence="1">Iper-2018</strain>
    </source>
</reference>
<proteinExistence type="predicted"/>
<accession>A0AC60P092</accession>
<evidence type="ECO:0000313" key="1">
    <source>
        <dbReference type="EMBL" id="KAG0412756.1"/>
    </source>
</evidence>
<keyword evidence="2" id="KW-1185">Reference proteome</keyword>
<dbReference type="Proteomes" id="UP000805193">
    <property type="component" value="Unassembled WGS sequence"/>
</dbReference>
<dbReference type="EMBL" id="JABSTQ010011327">
    <property type="protein sequence ID" value="KAG0412756.1"/>
    <property type="molecule type" value="Genomic_DNA"/>
</dbReference>